<dbReference type="Pfam" id="PF13966">
    <property type="entry name" value="zf-RVT"/>
    <property type="match status" value="1"/>
</dbReference>
<dbReference type="EMBL" id="LRBV02000009">
    <property type="status" value="NOT_ANNOTATED_CDS"/>
    <property type="molecule type" value="Genomic_DNA"/>
</dbReference>
<protein>
    <recommendedName>
        <fullName evidence="1">Reverse transcriptase zinc-binding domain-containing protein</fullName>
    </recommendedName>
</protein>
<dbReference type="EnsemblPlants" id="QL09p019305:mrna">
    <property type="protein sequence ID" value="QL09p019305:mrna"/>
    <property type="gene ID" value="QL09p019305"/>
</dbReference>
<sequence>MGCNPSYAWRSIMVAQDVVKKGIRWQVGNGCGIQIWRDKWLPTLSTHKVVSPPSDLQPEATVDVLIDAEAGAWKKELVQRLFLPHEAEVIQGIALSSKLPEDRQVWAPTANESFSVRSAYKIAVEMSSGSDSWAIFDDSNSRKFWKYLWQVNVLHKVRHFTWRACKNILPTKDNLVKRKVLIESYCDECQANVESSSHLFWDCPRAREIWSMSNLIPHKSARVGILIWDEGGKLDGACNKKLLAPLGAVKADNAMWALSPYYYV</sequence>
<dbReference type="Gramene" id="QL09p019305:mrna">
    <property type="protein sequence ID" value="QL09p019305:mrna"/>
    <property type="gene ID" value="QL09p019305"/>
</dbReference>
<evidence type="ECO:0000313" key="2">
    <source>
        <dbReference type="EnsemblPlants" id="QL09p019305:mrna"/>
    </source>
</evidence>
<organism evidence="2 3">
    <name type="scientific">Quercus lobata</name>
    <name type="common">Valley oak</name>
    <dbReference type="NCBI Taxonomy" id="97700"/>
    <lineage>
        <taxon>Eukaryota</taxon>
        <taxon>Viridiplantae</taxon>
        <taxon>Streptophyta</taxon>
        <taxon>Embryophyta</taxon>
        <taxon>Tracheophyta</taxon>
        <taxon>Spermatophyta</taxon>
        <taxon>Magnoliopsida</taxon>
        <taxon>eudicotyledons</taxon>
        <taxon>Gunneridae</taxon>
        <taxon>Pentapetalae</taxon>
        <taxon>rosids</taxon>
        <taxon>fabids</taxon>
        <taxon>Fagales</taxon>
        <taxon>Fagaceae</taxon>
        <taxon>Quercus</taxon>
    </lineage>
</organism>
<evidence type="ECO:0000259" key="1">
    <source>
        <dbReference type="Pfam" id="PF13966"/>
    </source>
</evidence>
<keyword evidence="3" id="KW-1185">Reference proteome</keyword>
<dbReference type="AlphaFoldDB" id="A0A7N2RAI1"/>
<reference evidence="2" key="2">
    <citation type="submission" date="2021-01" db="UniProtKB">
        <authorList>
            <consortium name="EnsemblPlants"/>
        </authorList>
    </citation>
    <scope>IDENTIFICATION</scope>
</reference>
<name>A0A7N2RAI1_QUELO</name>
<dbReference type="InterPro" id="IPR026960">
    <property type="entry name" value="RVT-Znf"/>
</dbReference>
<feature type="domain" description="Reverse transcriptase zinc-binding" evidence="1">
    <location>
        <begin position="114"/>
        <end position="210"/>
    </location>
</feature>
<evidence type="ECO:0000313" key="3">
    <source>
        <dbReference type="Proteomes" id="UP000594261"/>
    </source>
</evidence>
<accession>A0A7N2RAI1</accession>
<dbReference type="Proteomes" id="UP000594261">
    <property type="component" value="Chromosome 9"/>
</dbReference>
<dbReference type="PANTHER" id="PTHR36617:SF15">
    <property type="entry name" value="REVERSE TRANSCRIPTASE ZINC-BINDING DOMAIN-CONTAINING PROTEIN"/>
    <property type="match status" value="1"/>
</dbReference>
<dbReference type="OMA" id="DECQANV"/>
<reference evidence="2 3" key="1">
    <citation type="journal article" date="2016" name="G3 (Bethesda)">
        <title>First Draft Assembly and Annotation of the Genome of a California Endemic Oak Quercus lobata Nee (Fagaceae).</title>
        <authorList>
            <person name="Sork V.L."/>
            <person name="Fitz-Gibbon S.T."/>
            <person name="Puiu D."/>
            <person name="Crepeau M."/>
            <person name="Gugger P.F."/>
            <person name="Sherman R."/>
            <person name="Stevens K."/>
            <person name="Langley C.H."/>
            <person name="Pellegrini M."/>
            <person name="Salzberg S.L."/>
        </authorList>
    </citation>
    <scope>NUCLEOTIDE SEQUENCE [LARGE SCALE GENOMIC DNA]</scope>
    <source>
        <strain evidence="2 3">cv. SW786</strain>
    </source>
</reference>
<proteinExistence type="predicted"/>
<dbReference type="PANTHER" id="PTHR36617">
    <property type="entry name" value="PROTEIN, PUTATIVE-RELATED"/>
    <property type="match status" value="1"/>
</dbReference>
<dbReference type="InParanoid" id="A0A7N2RAI1"/>